<organism evidence="1 2">
    <name type="scientific">Cytobacillus citreus</name>
    <dbReference type="NCBI Taxonomy" id="2833586"/>
    <lineage>
        <taxon>Bacteria</taxon>
        <taxon>Bacillati</taxon>
        <taxon>Bacillota</taxon>
        <taxon>Bacilli</taxon>
        <taxon>Bacillales</taxon>
        <taxon>Bacillaceae</taxon>
        <taxon>Cytobacillus</taxon>
    </lineage>
</organism>
<gene>
    <name evidence="1" type="ORF">KHA94_10240</name>
</gene>
<accession>A0ABS5NRX3</accession>
<dbReference type="EMBL" id="JAGYPM010000002">
    <property type="protein sequence ID" value="MBS4190561.1"/>
    <property type="molecule type" value="Genomic_DNA"/>
</dbReference>
<dbReference type="RefSeq" id="WP_213101997.1">
    <property type="nucleotide sequence ID" value="NZ_JAGYPM010000002.1"/>
</dbReference>
<keyword evidence="2" id="KW-1185">Reference proteome</keyword>
<proteinExistence type="predicted"/>
<reference evidence="1 2" key="1">
    <citation type="submission" date="2021-05" db="EMBL/GenBank/DDBJ databases">
        <title>Novel Bacillus species.</title>
        <authorList>
            <person name="Liu G."/>
        </authorList>
    </citation>
    <scope>NUCLEOTIDE SEQUENCE [LARGE SCALE GENOMIC DNA]</scope>
    <source>
        <strain evidence="1 2">FJAT-49705</strain>
    </source>
</reference>
<comment type="caution">
    <text evidence="1">The sequence shown here is derived from an EMBL/GenBank/DDBJ whole genome shotgun (WGS) entry which is preliminary data.</text>
</comment>
<name>A0ABS5NRX3_9BACI</name>
<protein>
    <recommendedName>
        <fullName evidence="3">Carboxypeptidase regulatory-like domain-containing protein</fullName>
    </recommendedName>
</protein>
<dbReference type="Proteomes" id="UP000681027">
    <property type="component" value="Unassembled WGS sequence"/>
</dbReference>
<sequence>MGQKSLLIFFIISFLFSSITVFAEANENTISALLTAKVKSTFDDSDTPIRNARIVVINSLGEIIGTALTNSNGEVKIPVSVFKDPRFPMKNMGEVTVLAFANGYNEHINFSVPVNEFNDHTASVFIPLKKIDPNRRNEPQFLNGSFHRFTVFEMLDYFAGKLGLQRQNVNDPTISPAPWGPEIIYQ</sequence>
<evidence type="ECO:0000313" key="1">
    <source>
        <dbReference type="EMBL" id="MBS4190561.1"/>
    </source>
</evidence>
<evidence type="ECO:0000313" key="2">
    <source>
        <dbReference type="Proteomes" id="UP000681027"/>
    </source>
</evidence>
<evidence type="ECO:0008006" key="3">
    <source>
        <dbReference type="Google" id="ProtNLM"/>
    </source>
</evidence>